<protein>
    <recommendedName>
        <fullName evidence="8">DNA damage-binding protein 1</fullName>
    </recommendedName>
</protein>
<accession>A0A8H7R8C0</accession>
<feature type="domain" description="RSE1/DDB1/CPSF1 second beta-propeller" evidence="5">
    <location>
        <begin position="475"/>
        <end position="798"/>
    </location>
</feature>
<evidence type="ECO:0000256" key="2">
    <source>
        <dbReference type="ARBA" id="ARBA00023242"/>
    </source>
</evidence>
<name>A0A8H7R8C0_9FUNG</name>
<dbReference type="InterPro" id="IPR050358">
    <property type="entry name" value="RSE1/DDB1/CFT1"/>
</dbReference>
<dbReference type="EMBL" id="JAEPRD010000030">
    <property type="protein sequence ID" value="KAG2206519.1"/>
    <property type="molecule type" value="Genomic_DNA"/>
</dbReference>
<evidence type="ECO:0000313" key="6">
    <source>
        <dbReference type="EMBL" id="KAG2206519.1"/>
    </source>
</evidence>
<reference evidence="6" key="1">
    <citation type="submission" date="2020-12" db="EMBL/GenBank/DDBJ databases">
        <title>Metabolic potential, ecology and presence of endohyphal bacteria is reflected in genomic diversity of Mucoromycotina.</title>
        <authorList>
            <person name="Muszewska A."/>
            <person name="Okrasinska A."/>
            <person name="Steczkiewicz K."/>
            <person name="Drgas O."/>
            <person name="Orlowska M."/>
            <person name="Perlinska-Lenart U."/>
            <person name="Aleksandrzak-Piekarczyk T."/>
            <person name="Szatraj K."/>
            <person name="Zielenkiewicz U."/>
            <person name="Pilsyk S."/>
            <person name="Malc E."/>
            <person name="Mieczkowski P."/>
            <person name="Kruszewska J.S."/>
            <person name="Biernat P."/>
            <person name="Pawlowska J."/>
        </authorList>
    </citation>
    <scope>NUCLEOTIDE SEQUENCE</scope>
    <source>
        <strain evidence="6">WA0000017839</strain>
    </source>
</reference>
<dbReference type="GO" id="GO:0005634">
    <property type="term" value="C:nucleus"/>
    <property type="evidence" value="ECO:0007669"/>
    <property type="project" value="UniProtKB-SubCell"/>
</dbReference>
<dbReference type="PANTHER" id="PTHR10644">
    <property type="entry name" value="DNA REPAIR/RNA PROCESSING CPSF FAMILY"/>
    <property type="match status" value="1"/>
</dbReference>
<dbReference type="GO" id="GO:0003676">
    <property type="term" value="F:nucleic acid binding"/>
    <property type="evidence" value="ECO:0007669"/>
    <property type="project" value="InterPro"/>
</dbReference>
<dbReference type="Pfam" id="PF03178">
    <property type="entry name" value="CPSF_A"/>
    <property type="match status" value="1"/>
</dbReference>
<comment type="caution">
    <text evidence="6">The sequence shown here is derived from an EMBL/GenBank/DDBJ whole genome shotgun (WGS) entry which is preliminary data.</text>
</comment>
<dbReference type="InterPro" id="IPR004871">
    <property type="entry name" value="RSE1/DDB1/CPSF1_C"/>
</dbReference>
<gene>
    <name evidence="6" type="ORF">INT47_008536</name>
</gene>
<keyword evidence="7" id="KW-1185">Reference proteome</keyword>
<dbReference type="InterPro" id="IPR058543">
    <property type="entry name" value="Beta-prop_RSE1/DDB1/CPSF1_2nd"/>
</dbReference>
<dbReference type="Pfam" id="PF10433">
    <property type="entry name" value="Beta-prop_RSE1_1st"/>
    <property type="match status" value="1"/>
</dbReference>
<evidence type="ECO:0000259" key="5">
    <source>
        <dbReference type="Pfam" id="PF23726"/>
    </source>
</evidence>
<feature type="domain" description="RSE1/DDB1/CPSF1 C-terminal" evidence="3">
    <location>
        <begin position="892"/>
        <end position="1227"/>
    </location>
</feature>
<organism evidence="6 7">
    <name type="scientific">Mucor saturninus</name>
    <dbReference type="NCBI Taxonomy" id="64648"/>
    <lineage>
        <taxon>Eukaryota</taxon>
        <taxon>Fungi</taxon>
        <taxon>Fungi incertae sedis</taxon>
        <taxon>Mucoromycota</taxon>
        <taxon>Mucoromycotina</taxon>
        <taxon>Mucoromycetes</taxon>
        <taxon>Mucorales</taxon>
        <taxon>Mucorineae</taxon>
        <taxon>Mucoraceae</taxon>
        <taxon>Mucor</taxon>
    </lineage>
</organism>
<dbReference type="OrthoDB" id="20774at2759"/>
<dbReference type="Gene3D" id="2.130.10.10">
    <property type="entry name" value="YVTN repeat-like/Quinoprotein amine dehydrogenase"/>
    <property type="match status" value="2"/>
</dbReference>
<evidence type="ECO:0000256" key="1">
    <source>
        <dbReference type="ARBA" id="ARBA00004123"/>
    </source>
</evidence>
<dbReference type="InterPro" id="IPR015943">
    <property type="entry name" value="WD40/YVTN_repeat-like_dom_sf"/>
</dbReference>
<dbReference type="SUPFAM" id="SSF69322">
    <property type="entry name" value="Tricorn protease domain 2"/>
    <property type="match status" value="1"/>
</dbReference>
<evidence type="ECO:0000313" key="7">
    <source>
        <dbReference type="Proteomes" id="UP000603453"/>
    </source>
</evidence>
<proteinExistence type="predicted"/>
<evidence type="ECO:0008006" key="8">
    <source>
        <dbReference type="Google" id="ProtNLM"/>
    </source>
</evidence>
<comment type="subcellular location">
    <subcellularLocation>
        <location evidence="1">Nucleus</location>
    </subcellularLocation>
</comment>
<dbReference type="InterPro" id="IPR018846">
    <property type="entry name" value="Beta-prop_RSE1/DDB1/CPSF1_1st"/>
</dbReference>
<evidence type="ECO:0000259" key="4">
    <source>
        <dbReference type="Pfam" id="PF10433"/>
    </source>
</evidence>
<evidence type="ECO:0000259" key="3">
    <source>
        <dbReference type="Pfam" id="PF03178"/>
    </source>
</evidence>
<sequence length="1289" mass="145172">MYAYYRTSCHSTVNQKILRGSISSNDASDLVLVKGNSLEWMTVGTVSEADPNLLTRQLQQAAFGTIHDAQVLRCSFTDSEYEEIAIEDEVYEQTAYSRRIRNHSTIQGQDVLVALSEYGKLIFMTIHSEPDLDVKRFETLTEVYLDSPGLEYTKIGKKMAVDPYSRAIAIASFQDNFDILILNESMSRIRFDPINGRISEFEEGVIWHMEFLHTETTSMDRIVLALIIYNDIERVCRIVVYVIDASNSENVTIEKIGRLPLERNTPLPLLLIPLKFQYETFVLVTEQQVCLLTTEDIACGNVLYPTSVIPRQFGCSEYPLFTAFASQLTPMDDYVYLGSAEGTLYKLVVLTDGDIHWIPIQQTNPISQSMCILGTINMIDQDSRHEVTNADILLYAGESADSQVLAIPSSQQLDQPVIRHTVLQTLVNRAPLTDFQVADNFRDHQDALIACSGQDKQGSLSIITHGIETSALHASSPEWNGISRLWNLIATTSETRTIPCLLASSAIDTRLLCAEDGHIKDITLDTKIKHDTETVYANTININDQDLLLQIYTEGISIIDISKKENDSLVLQWNPNIQNGYRIELAISWHDGDDIFVALCITQLNTFTLQMLSITNQSTDNILSPTILHVQEMEILPMLACPSYIGQFDIRSRSVLVIGTFDPSLLFYIMKSKSLQLIQSLDLDCLSPGQFTVPHSAAIIHSTKDEPLYFLVGLRQGSVLSFKVDSTDKILTDERPHLHNIGSRAVRLSPQYQSQNALYALSEQLWRMTCSDTNQLEMEHILLPRFSKSIDAFAPFDCDLPLLHTTGEPLAVMADGKLHIFQLSLKSQTNTFKINLGETPRKVIYDKTLNYIITITTSMESGERKNSMRLLDPSSGQPLADSQLLWTDHNYGRSDLVLSTAEWSVENNGKLYKYLCIGIGHPKEPFHSFRSGMSARVSETLMNRGTLLLFRLKLKPDKASGFSLKRVWTQDKLHGGVFAIRPHPAGLLFSAGNHLYLYRLVKGSLVEVAHTTLRFTITSIQEDGDRICVTSHTDSISFYQFNPDTNTLEFLKSDVTARSIHHSLMLNGRLAVGVSQSGGMVALYDDPNDKSFERRLQCLFSFHYPDIIVKPSLALLRSQHDLDSDKNVLTRHLLPWSQEVGTSTLKDNSISVPVKPIVGCTVSGGIVHVYRISPTLYDLLNTLENLLLQFEPTSPLLGSAEDFREWYCRLSGQEKATVHGDLVESYLRLSEKEQLAVIQNEEGVTKPELLRVIKLFLHDLNKDFMEDDGDSKQHVCLMNEILSVFERYR</sequence>
<dbReference type="Proteomes" id="UP000603453">
    <property type="component" value="Unassembled WGS sequence"/>
</dbReference>
<keyword evidence="2" id="KW-0539">Nucleus</keyword>
<dbReference type="Pfam" id="PF23726">
    <property type="entry name" value="Beta-prop_RSE1_2nd"/>
    <property type="match status" value="1"/>
</dbReference>
<feature type="domain" description="RSE1/DDB1/CPSF1 first beta-propeller" evidence="4">
    <location>
        <begin position="15"/>
        <end position="421"/>
    </location>
</feature>